<reference evidence="2" key="1">
    <citation type="submission" date="2021-01" db="EMBL/GenBank/DDBJ databases">
        <authorList>
            <person name="Corre E."/>
            <person name="Pelletier E."/>
            <person name="Niang G."/>
            <person name="Scheremetjew M."/>
            <person name="Finn R."/>
            <person name="Kale V."/>
            <person name="Holt S."/>
            <person name="Cochrane G."/>
            <person name="Meng A."/>
            <person name="Brown T."/>
            <person name="Cohen L."/>
        </authorList>
    </citation>
    <scope>NUCLEOTIDE SEQUENCE</scope>
    <source>
        <strain evidence="2">CCMP645</strain>
    </source>
</reference>
<dbReference type="Gene3D" id="3.90.226.10">
    <property type="entry name" value="2-enoyl-CoA Hydratase, Chain A, domain 1"/>
    <property type="match status" value="1"/>
</dbReference>
<dbReference type="PANTHER" id="PTHR43842:SF2">
    <property type="entry name" value="PROPIONYL-COA CARBOXYLASE BETA CHAIN, MITOCHONDRIAL"/>
    <property type="match status" value="1"/>
</dbReference>
<dbReference type="PROSITE" id="PS50989">
    <property type="entry name" value="COA_CT_CTER"/>
    <property type="match status" value="1"/>
</dbReference>
<dbReference type="InterPro" id="IPR034733">
    <property type="entry name" value="AcCoA_carboxyl_beta"/>
</dbReference>
<dbReference type="SUPFAM" id="SSF52096">
    <property type="entry name" value="ClpP/crotonase"/>
    <property type="match status" value="1"/>
</dbReference>
<dbReference type="GO" id="GO:0004658">
    <property type="term" value="F:propionyl-CoA carboxylase activity"/>
    <property type="evidence" value="ECO:0007669"/>
    <property type="project" value="TreeGrafter"/>
</dbReference>
<evidence type="ECO:0000259" key="1">
    <source>
        <dbReference type="PROSITE" id="PS50989"/>
    </source>
</evidence>
<protein>
    <recommendedName>
        <fullName evidence="1">CoA carboxyltransferase C-terminal domain-containing protein</fullName>
    </recommendedName>
</protein>
<dbReference type="Pfam" id="PF01039">
    <property type="entry name" value="Carboxyl_trans"/>
    <property type="match status" value="1"/>
</dbReference>
<dbReference type="GO" id="GO:0005739">
    <property type="term" value="C:mitochondrion"/>
    <property type="evidence" value="ECO:0007669"/>
    <property type="project" value="TreeGrafter"/>
</dbReference>
<dbReference type="AlphaFoldDB" id="A0A7S4BL31"/>
<proteinExistence type="predicted"/>
<organism evidence="2">
    <name type="scientific">Chrysotila carterae</name>
    <name type="common">Marine alga</name>
    <name type="synonym">Syracosphaera carterae</name>
    <dbReference type="NCBI Taxonomy" id="13221"/>
    <lineage>
        <taxon>Eukaryota</taxon>
        <taxon>Haptista</taxon>
        <taxon>Haptophyta</taxon>
        <taxon>Prymnesiophyceae</taxon>
        <taxon>Isochrysidales</taxon>
        <taxon>Isochrysidaceae</taxon>
        <taxon>Chrysotila</taxon>
    </lineage>
</organism>
<dbReference type="InterPro" id="IPR051047">
    <property type="entry name" value="AccD/PCCB"/>
</dbReference>
<dbReference type="InterPro" id="IPR029045">
    <property type="entry name" value="ClpP/crotonase-like_dom_sf"/>
</dbReference>
<dbReference type="InterPro" id="IPR011763">
    <property type="entry name" value="COA_CT_C"/>
</dbReference>
<gene>
    <name evidence="2" type="ORF">PCAR00345_LOCUS21978</name>
</gene>
<dbReference type="PANTHER" id="PTHR43842">
    <property type="entry name" value="PROPIONYL-COA CARBOXYLASE BETA CHAIN"/>
    <property type="match status" value="1"/>
</dbReference>
<sequence>MGLSDACQKLRSHSLLSLDGPSVRAFRTSSFDLSPLQTVFDLLLRDAPSLAPARACAVALADHARAGARLTSASATAAVLSSLCVSSGDLVRRVLDDRHLFEVSSAFAANILTGFGRMEGRTVGIVANQPKELAGCLDIDASVKAARFVRFCDCFNIPILTFVDVPGFLPGRAQEHGGIIRHGSKLLFAYAEATVPKARRRMPLAS</sequence>
<name>A0A7S4BL31_CHRCT</name>
<evidence type="ECO:0000313" key="2">
    <source>
        <dbReference type="EMBL" id="CAE0769366.1"/>
    </source>
</evidence>
<accession>A0A7S4BL31</accession>
<dbReference type="EMBL" id="HBIZ01034501">
    <property type="protein sequence ID" value="CAE0769366.1"/>
    <property type="molecule type" value="Transcribed_RNA"/>
</dbReference>
<feature type="domain" description="CoA carboxyltransferase C-terminal" evidence="1">
    <location>
        <begin position="60"/>
        <end position="206"/>
    </location>
</feature>